<gene>
    <name evidence="1" type="ORF">PG991_008502</name>
</gene>
<protein>
    <submittedName>
        <fullName evidence="1">Uncharacterized protein</fullName>
    </submittedName>
</protein>
<accession>A0ABR1RKW3</accession>
<comment type="caution">
    <text evidence="1">The sequence shown here is derived from an EMBL/GenBank/DDBJ whole genome shotgun (WGS) entry which is preliminary data.</text>
</comment>
<sequence length="414" mass="46936">MEELEKPKTSFLSLPPEIREEIYRIILHPDANRLAGRDDYTDYDYRPALVLFRLSTQLYWEARRIFRDLNVFVRIETPWPEAHHHVAFEGHVPILMKHERAARFTGHSLAVAIGAPHTLMQEAEPQHFVILLDDLDKFATTWRYADLTNPGLNGYLTLTLQLRDPHFAPELCGEPRAVPKWRQRQLLLPFGAVKGLRETVVTSDAATTAKPFFSVENELRAAQQVPHASPAACLAETARLKAEGTKELSAGNYDAALALYNRAWEAMHVVVKGRQRHVHAEAFFAGELREEPYVGKNGQLERLVLRVQLVANTVLAYLKKEDWDEARFWGMRTITTMRSSIGAHDRHDLAPEDEAVTGFPAAAPLGRIYYRTALAYKELGQKAEARRLLRVASVYMPTDKSVQKEIAACALRLG</sequence>
<dbReference type="SUPFAM" id="SSF48452">
    <property type="entry name" value="TPR-like"/>
    <property type="match status" value="1"/>
</dbReference>
<dbReference type="InterPro" id="IPR011990">
    <property type="entry name" value="TPR-like_helical_dom_sf"/>
</dbReference>
<name>A0ABR1RKW3_9PEZI</name>
<dbReference type="EMBL" id="JAQQWI010000012">
    <property type="protein sequence ID" value="KAK8015614.1"/>
    <property type="molecule type" value="Genomic_DNA"/>
</dbReference>
<proteinExistence type="predicted"/>
<evidence type="ECO:0000313" key="2">
    <source>
        <dbReference type="Proteomes" id="UP001396898"/>
    </source>
</evidence>
<evidence type="ECO:0000313" key="1">
    <source>
        <dbReference type="EMBL" id="KAK8015614.1"/>
    </source>
</evidence>
<reference evidence="1 2" key="1">
    <citation type="submission" date="2023-01" db="EMBL/GenBank/DDBJ databases">
        <title>Analysis of 21 Apiospora genomes using comparative genomics revels a genus with tremendous synthesis potential of carbohydrate active enzymes and secondary metabolites.</title>
        <authorList>
            <person name="Sorensen T."/>
        </authorList>
    </citation>
    <scope>NUCLEOTIDE SEQUENCE [LARGE SCALE GENOMIC DNA]</scope>
    <source>
        <strain evidence="1 2">CBS 20057</strain>
    </source>
</reference>
<dbReference type="Proteomes" id="UP001396898">
    <property type="component" value="Unassembled WGS sequence"/>
</dbReference>
<dbReference type="Gene3D" id="1.25.40.10">
    <property type="entry name" value="Tetratricopeptide repeat domain"/>
    <property type="match status" value="1"/>
</dbReference>
<organism evidence="1 2">
    <name type="scientific">Apiospora marii</name>
    <dbReference type="NCBI Taxonomy" id="335849"/>
    <lineage>
        <taxon>Eukaryota</taxon>
        <taxon>Fungi</taxon>
        <taxon>Dikarya</taxon>
        <taxon>Ascomycota</taxon>
        <taxon>Pezizomycotina</taxon>
        <taxon>Sordariomycetes</taxon>
        <taxon>Xylariomycetidae</taxon>
        <taxon>Amphisphaeriales</taxon>
        <taxon>Apiosporaceae</taxon>
        <taxon>Apiospora</taxon>
    </lineage>
</organism>
<keyword evidence="2" id="KW-1185">Reference proteome</keyword>